<evidence type="ECO:0000313" key="3">
    <source>
        <dbReference type="Proteomes" id="UP000197156"/>
    </source>
</evidence>
<dbReference type="InterPro" id="IPR012347">
    <property type="entry name" value="Ferritin-like"/>
</dbReference>
<dbReference type="GO" id="GO:0016491">
    <property type="term" value="F:oxidoreductase activity"/>
    <property type="evidence" value="ECO:0007669"/>
    <property type="project" value="InterPro"/>
</dbReference>
<dbReference type="CDD" id="cd01045">
    <property type="entry name" value="Ferritin_like_AB"/>
    <property type="match status" value="1"/>
</dbReference>
<feature type="domain" description="Rubrerythrin diiron-binding" evidence="1">
    <location>
        <begin position="18"/>
        <end position="151"/>
    </location>
</feature>
<sequence length="164" mass="19291">MYDVDEVVERLARLSYEEALAYWISGERKEAELYSELAKRAKDLGLGERLVETFEQLAKDSLKHAKELNARFEREYGRKPPSEIESLEVLPVLNEFERADQLEEVLKAAMESELIAHESYKALSERVEDPELRELYRKLADVELKHYEALLERYEELMREKVAP</sequence>
<gene>
    <name evidence="2" type="ORF">A3L02_07815</name>
</gene>
<proteinExistence type="predicted"/>
<dbReference type="KEGG" id="tce:A3L02_07815"/>
<organism evidence="2 3">
    <name type="scientific">Thermococcus celer Vu 13 = JCM 8558</name>
    <dbReference type="NCBI Taxonomy" id="1293037"/>
    <lineage>
        <taxon>Archaea</taxon>
        <taxon>Methanobacteriati</taxon>
        <taxon>Methanobacteriota</taxon>
        <taxon>Thermococci</taxon>
        <taxon>Thermococcales</taxon>
        <taxon>Thermococcaceae</taxon>
        <taxon>Thermococcus</taxon>
    </lineage>
</organism>
<reference evidence="2 3" key="1">
    <citation type="submission" date="2016-03" db="EMBL/GenBank/DDBJ databases">
        <title>Complete genome sequence of Thermococcus celer.</title>
        <authorList>
            <person name="Oger P.M."/>
        </authorList>
    </citation>
    <scope>NUCLEOTIDE SEQUENCE [LARGE SCALE GENOMIC DNA]</scope>
    <source>
        <strain evidence="2 3">Vu 13</strain>
    </source>
</reference>
<name>A0A218P3G5_THECE</name>
<dbReference type="SUPFAM" id="SSF47240">
    <property type="entry name" value="Ferritin-like"/>
    <property type="match status" value="1"/>
</dbReference>
<dbReference type="GO" id="GO:0046872">
    <property type="term" value="F:metal ion binding"/>
    <property type="evidence" value="ECO:0007669"/>
    <property type="project" value="InterPro"/>
</dbReference>
<dbReference type="OrthoDB" id="102142at2157"/>
<protein>
    <submittedName>
        <fullName evidence="2">Rubrerythrin</fullName>
    </submittedName>
</protein>
<dbReference type="PANTHER" id="PTHR33531:SF10">
    <property type="entry name" value="BLR7895 PROTEIN"/>
    <property type="match status" value="1"/>
</dbReference>
<accession>A0A218P3G5</accession>
<dbReference type="InterPro" id="IPR009078">
    <property type="entry name" value="Ferritin-like_SF"/>
</dbReference>
<evidence type="ECO:0000259" key="1">
    <source>
        <dbReference type="Pfam" id="PF02915"/>
    </source>
</evidence>
<dbReference type="Proteomes" id="UP000197156">
    <property type="component" value="Chromosome"/>
</dbReference>
<dbReference type="Pfam" id="PF02915">
    <property type="entry name" value="Rubrerythrin"/>
    <property type="match status" value="1"/>
</dbReference>
<evidence type="ECO:0000313" key="2">
    <source>
        <dbReference type="EMBL" id="ASI99469.1"/>
    </source>
</evidence>
<dbReference type="PANTHER" id="PTHR33531">
    <property type="entry name" value="RUBRERYTHRIN SUBFAMILY"/>
    <property type="match status" value="1"/>
</dbReference>
<dbReference type="InterPro" id="IPR003251">
    <property type="entry name" value="Rr_diiron-bd_dom"/>
</dbReference>
<keyword evidence="3" id="KW-1185">Reference proteome</keyword>
<dbReference type="AlphaFoldDB" id="A0A218P3G5"/>
<dbReference type="Gene3D" id="1.20.1260.10">
    <property type="match status" value="1"/>
</dbReference>
<dbReference type="EMBL" id="CP014854">
    <property type="protein sequence ID" value="ASI99469.1"/>
    <property type="molecule type" value="Genomic_DNA"/>
</dbReference>